<protein>
    <submittedName>
        <fullName evidence="4">Zinc protease</fullName>
    </submittedName>
</protein>
<keyword evidence="5" id="KW-1185">Reference proteome</keyword>
<proteinExistence type="predicted"/>
<dbReference type="GO" id="GO:0008233">
    <property type="term" value="F:peptidase activity"/>
    <property type="evidence" value="ECO:0007669"/>
    <property type="project" value="UniProtKB-KW"/>
</dbReference>
<keyword evidence="4" id="KW-0378">Hydrolase</keyword>
<dbReference type="OrthoDB" id="9811314at2"/>
<name>A0A1G7DFC1_9PROT</name>
<dbReference type="Pfam" id="PF00675">
    <property type="entry name" value="Peptidase_M16"/>
    <property type="match status" value="1"/>
</dbReference>
<evidence type="ECO:0000259" key="3">
    <source>
        <dbReference type="Pfam" id="PF05193"/>
    </source>
</evidence>
<feature type="domain" description="Peptidase M16 C-terminal" evidence="3">
    <location>
        <begin position="196"/>
        <end position="371"/>
    </location>
</feature>
<evidence type="ECO:0000313" key="5">
    <source>
        <dbReference type="Proteomes" id="UP000199412"/>
    </source>
</evidence>
<dbReference type="AlphaFoldDB" id="A0A1G7DFC1"/>
<dbReference type="InterPro" id="IPR050361">
    <property type="entry name" value="MPP/UQCRC_Complex"/>
</dbReference>
<dbReference type="Pfam" id="PF05193">
    <property type="entry name" value="Peptidase_M16_C"/>
    <property type="match status" value="1"/>
</dbReference>
<dbReference type="GO" id="GO:0006508">
    <property type="term" value="P:proteolysis"/>
    <property type="evidence" value="ECO:0007669"/>
    <property type="project" value="UniProtKB-KW"/>
</dbReference>
<dbReference type="InterPro" id="IPR011765">
    <property type="entry name" value="Pept_M16_N"/>
</dbReference>
<dbReference type="InterPro" id="IPR007863">
    <property type="entry name" value="Peptidase_M16_C"/>
</dbReference>
<dbReference type="Proteomes" id="UP000199412">
    <property type="component" value="Unassembled WGS sequence"/>
</dbReference>
<dbReference type="GO" id="GO:0046872">
    <property type="term" value="F:metal ion binding"/>
    <property type="evidence" value="ECO:0007669"/>
    <property type="project" value="InterPro"/>
</dbReference>
<gene>
    <name evidence="4" type="ORF">SAMN05421720_107165</name>
</gene>
<evidence type="ECO:0000256" key="1">
    <source>
        <dbReference type="SAM" id="SignalP"/>
    </source>
</evidence>
<feature type="chain" id="PRO_5011517625" evidence="1">
    <location>
        <begin position="29"/>
        <end position="447"/>
    </location>
</feature>
<accession>A0A1G7DFC1</accession>
<dbReference type="EMBL" id="FNAP01000007">
    <property type="protein sequence ID" value="SDE50232.1"/>
    <property type="molecule type" value="Genomic_DNA"/>
</dbReference>
<feature type="signal peptide" evidence="1">
    <location>
        <begin position="1"/>
        <end position="28"/>
    </location>
</feature>
<keyword evidence="4" id="KW-0645">Protease</keyword>
<reference evidence="4 5" key="1">
    <citation type="submission" date="2016-10" db="EMBL/GenBank/DDBJ databases">
        <authorList>
            <person name="de Groot N.N."/>
        </authorList>
    </citation>
    <scope>NUCLEOTIDE SEQUENCE [LARGE SCALE GENOMIC DNA]</scope>
    <source>
        <strain evidence="4 5">ATCC 700224</strain>
    </source>
</reference>
<feature type="domain" description="Peptidase M16 N-terminal" evidence="2">
    <location>
        <begin position="46"/>
        <end position="188"/>
    </location>
</feature>
<dbReference type="Gene3D" id="3.30.830.10">
    <property type="entry name" value="Metalloenzyme, LuxS/M16 peptidase-like"/>
    <property type="match status" value="2"/>
</dbReference>
<dbReference type="PANTHER" id="PTHR11851">
    <property type="entry name" value="METALLOPROTEASE"/>
    <property type="match status" value="1"/>
</dbReference>
<dbReference type="RefSeq" id="WP_092786173.1">
    <property type="nucleotide sequence ID" value="NZ_FNAP01000007.1"/>
</dbReference>
<evidence type="ECO:0000259" key="2">
    <source>
        <dbReference type="Pfam" id="PF00675"/>
    </source>
</evidence>
<dbReference type="STRING" id="69960.SAMN05421720_107165"/>
<keyword evidence="1" id="KW-0732">Signal</keyword>
<dbReference type="PANTHER" id="PTHR11851:SF224">
    <property type="entry name" value="PROCESSING PROTEASE"/>
    <property type="match status" value="1"/>
</dbReference>
<dbReference type="SUPFAM" id="SSF63411">
    <property type="entry name" value="LuxS/MPP-like metallohydrolase"/>
    <property type="match status" value="2"/>
</dbReference>
<organism evidence="4 5">
    <name type="scientific">Rhodospira trueperi</name>
    <dbReference type="NCBI Taxonomy" id="69960"/>
    <lineage>
        <taxon>Bacteria</taxon>
        <taxon>Pseudomonadati</taxon>
        <taxon>Pseudomonadota</taxon>
        <taxon>Alphaproteobacteria</taxon>
        <taxon>Rhodospirillales</taxon>
        <taxon>Rhodospirillaceae</taxon>
        <taxon>Rhodospira</taxon>
    </lineage>
</organism>
<dbReference type="InterPro" id="IPR011249">
    <property type="entry name" value="Metalloenz_LuxS/M16"/>
</dbReference>
<evidence type="ECO:0000313" key="4">
    <source>
        <dbReference type="EMBL" id="SDE50232.1"/>
    </source>
</evidence>
<sequence>MVMSFRRCAALVLIGAGLMIVAALPAHAIEVTRVQGPESGVEAWLVEDHTNPLVTVEFAFDGGAALDPEGKAGLAHLASGLFDEGAGDLDSQAFQQRLADLAINLRFDADRDTFKGTLSTLTETLDEAATLLRLALTEPRFESEAVERIREQVLAGLRYHETDPDHIARDEWYASVFPDHPYGRPVDGTPESIAALTRADLQAFARRHLVRDRLMIGVAGDITPERLSALVDTVFGALPETSDLPAVADATPRTDGHTVVIDRAIPQSVAVYGHGGLARSDPDWYAAYVVNYILGGGGFSSRLMEEVRAKRGLAYSVYSYLIPLNHAALWIGGVATGNARVAESLDLIAAEWRRMAEQGPTTEELADAKTYLTGAWPLRFSSSDAIARILVAMQDADLPPSYLTERNSLIEAVTLDDARRVAARLLDPEALTTVVVGQPEGVTATAN</sequence>